<dbReference type="Proteomes" id="UP000273143">
    <property type="component" value="Chromosome"/>
</dbReference>
<dbReference type="EC" id="5.1.3.15" evidence="4"/>
<dbReference type="PANTHER" id="PTHR11122">
    <property type="entry name" value="APOSPORY-ASSOCIATED PROTEIN C-RELATED"/>
    <property type="match status" value="1"/>
</dbReference>
<comment type="similarity">
    <text evidence="2 4">Belongs to the glucose-6-phosphate 1-epimerase family.</text>
</comment>
<dbReference type="PANTHER" id="PTHR11122:SF13">
    <property type="entry name" value="GLUCOSE-6-PHOSPHATE 1-EPIMERASE"/>
    <property type="match status" value="1"/>
</dbReference>
<evidence type="ECO:0000256" key="1">
    <source>
        <dbReference type="ARBA" id="ARBA00001096"/>
    </source>
</evidence>
<dbReference type="RefSeq" id="WP_127161847.1">
    <property type="nucleotide sequence ID" value="NZ_CP029822.1"/>
</dbReference>
<evidence type="ECO:0000256" key="5">
    <source>
        <dbReference type="PIRSR" id="PIRSR016020-1"/>
    </source>
</evidence>
<dbReference type="Pfam" id="PF01263">
    <property type="entry name" value="Aldose_epim"/>
    <property type="match status" value="1"/>
</dbReference>
<evidence type="ECO:0000256" key="4">
    <source>
        <dbReference type="PIRNR" id="PIRNR016020"/>
    </source>
</evidence>
<accession>A0A3S9XB81</accession>
<name>A0A3S9XB81_9GAMM</name>
<dbReference type="KEGG" id="emo:DM558_02155"/>
<feature type="active site" evidence="5">
    <location>
        <position position="165"/>
    </location>
</feature>
<gene>
    <name evidence="6" type="ORF">DM558_02155</name>
</gene>
<dbReference type="SUPFAM" id="SSF74650">
    <property type="entry name" value="Galactose mutarotase-like"/>
    <property type="match status" value="1"/>
</dbReference>
<evidence type="ECO:0000256" key="2">
    <source>
        <dbReference type="ARBA" id="ARBA00005866"/>
    </source>
</evidence>
<evidence type="ECO:0000256" key="3">
    <source>
        <dbReference type="ARBA" id="ARBA00023235"/>
    </source>
</evidence>
<comment type="catalytic activity">
    <reaction evidence="1">
        <text>alpha-D-glucose 6-phosphate = beta-D-glucose 6-phosphate</text>
        <dbReference type="Rhea" id="RHEA:16249"/>
        <dbReference type="ChEBI" id="CHEBI:58225"/>
        <dbReference type="ChEBI" id="CHEBI:58247"/>
        <dbReference type="EC" id="5.1.3.15"/>
    </reaction>
</comment>
<proteinExistence type="inferred from homology"/>
<dbReference type="InterPro" id="IPR025532">
    <property type="entry name" value="G6P_1-epimerase"/>
</dbReference>
<dbReference type="InterPro" id="IPR011013">
    <property type="entry name" value="Gal_mutarotase_sf_dom"/>
</dbReference>
<keyword evidence="3 4" id="KW-0413">Isomerase</keyword>
<dbReference type="InterPro" id="IPR008183">
    <property type="entry name" value="Aldose_1/G6P_1-epimerase"/>
</dbReference>
<sequence>MLIEQILNSPIKQQISSALSLVTFGELSLLVVKHKACEAIISLQGAQLLHWQPTQANTRVIWLSEKTLFTKHNPIRGGVPICWPNFADFGEPFHGFARLLDWKLIETKEEDDGVRLKLQLTNSDETNHYIGQSFSLELTLELSSDSCGLQLQMQAENLMVTSALHSYFNVSNISNILITGLGVDYQERFITGKIPQKEGQLTINEMVDRIYTSPDPMTIINDIHHSIHINHLNASDLVVWNPWHKKCQLIHDMDADGYKTMVCVETARITEPVQCLMNQPPITLGFIIELITT</sequence>
<feature type="active site" evidence="5">
    <location>
        <position position="265"/>
    </location>
</feature>
<reference evidence="7" key="1">
    <citation type="submission" date="2018-06" db="EMBL/GenBank/DDBJ databases">
        <title>Complete genome of Pseudomonas insecticola strain QZS01.</title>
        <authorList>
            <person name="Wang J."/>
            <person name="Su Q."/>
        </authorList>
    </citation>
    <scope>NUCLEOTIDE SEQUENCE [LARGE SCALE GENOMIC DNA]</scope>
    <source>
        <strain evidence="7">QZS01</strain>
    </source>
</reference>
<dbReference type="AlphaFoldDB" id="A0A3S9XB81"/>
<dbReference type="GO" id="GO:0047938">
    <property type="term" value="F:glucose-6-phosphate 1-epimerase activity"/>
    <property type="evidence" value="ECO:0007669"/>
    <property type="project" value="UniProtKB-UniRule"/>
</dbReference>
<dbReference type="CDD" id="cd09020">
    <property type="entry name" value="D-hex-6-P-epi_like"/>
    <property type="match status" value="1"/>
</dbReference>
<dbReference type="PIRSF" id="PIRSF016020">
    <property type="entry name" value="PHexose_mutarotase"/>
    <property type="match status" value="1"/>
</dbReference>
<dbReference type="InterPro" id="IPR014718">
    <property type="entry name" value="GH-type_carb-bd"/>
</dbReference>
<evidence type="ECO:0000313" key="7">
    <source>
        <dbReference type="Proteomes" id="UP000273143"/>
    </source>
</evidence>
<keyword evidence="7" id="KW-1185">Reference proteome</keyword>
<organism evidence="6 7">
    <name type="scientific">Entomomonas moraniae</name>
    <dbReference type="NCBI Taxonomy" id="2213226"/>
    <lineage>
        <taxon>Bacteria</taxon>
        <taxon>Pseudomonadati</taxon>
        <taxon>Pseudomonadota</taxon>
        <taxon>Gammaproteobacteria</taxon>
        <taxon>Pseudomonadales</taxon>
        <taxon>Pseudomonadaceae</taxon>
        <taxon>Entomomonas</taxon>
    </lineage>
</organism>
<protein>
    <recommendedName>
        <fullName evidence="4">Putative glucose-6-phosphate 1-epimerase</fullName>
        <ecNumber evidence="4">5.1.3.15</ecNumber>
    </recommendedName>
</protein>
<dbReference type="Gene3D" id="2.70.98.10">
    <property type="match status" value="1"/>
</dbReference>
<dbReference type="EMBL" id="CP029822">
    <property type="protein sequence ID" value="AZS49655.1"/>
    <property type="molecule type" value="Genomic_DNA"/>
</dbReference>
<dbReference type="GO" id="GO:0030246">
    <property type="term" value="F:carbohydrate binding"/>
    <property type="evidence" value="ECO:0007669"/>
    <property type="project" value="UniProtKB-UniRule"/>
</dbReference>
<dbReference type="GO" id="GO:0005975">
    <property type="term" value="P:carbohydrate metabolic process"/>
    <property type="evidence" value="ECO:0007669"/>
    <property type="project" value="InterPro"/>
</dbReference>
<evidence type="ECO:0000313" key="6">
    <source>
        <dbReference type="EMBL" id="AZS49655.1"/>
    </source>
</evidence>